<evidence type="ECO:0000313" key="3">
    <source>
        <dbReference type="Proteomes" id="UP000051217"/>
    </source>
</evidence>
<gene>
    <name evidence="2" type="ORF">FC65_GL000750</name>
</gene>
<keyword evidence="3" id="KW-1185">Reference proteome</keyword>
<dbReference type="EMBL" id="AZFI01000181">
    <property type="protein sequence ID" value="KRM23427.1"/>
    <property type="molecule type" value="Genomic_DNA"/>
</dbReference>
<name>A0ABR5PIE6_9LACO</name>
<evidence type="ECO:0000259" key="1">
    <source>
        <dbReference type="Pfam" id="PF13701"/>
    </source>
</evidence>
<feature type="domain" description="Transposase DDE" evidence="1">
    <location>
        <begin position="11"/>
        <end position="92"/>
    </location>
</feature>
<reference evidence="2 3" key="1">
    <citation type="journal article" date="2015" name="Genome Announc.">
        <title>Expanding the biotechnology potential of lactobacilli through comparative genomics of 213 strains and associated genera.</title>
        <authorList>
            <person name="Sun Z."/>
            <person name="Harris H.M."/>
            <person name="McCann A."/>
            <person name="Guo C."/>
            <person name="Argimon S."/>
            <person name="Zhang W."/>
            <person name="Yang X."/>
            <person name="Jeffery I.B."/>
            <person name="Cooney J.C."/>
            <person name="Kagawa T.F."/>
            <person name="Liu W."/>
            <person name="Song Y."/>
            <person name="Salvetti E."/>
            <person name="Wrobel A."/>
            <person name="Rasinkangas P."/>
            <person name="Parkhill J."/>
            <person name="Rea M.C."/>
            <person name="O'Sullivan O."/>
            <person name="Ritari J."/>
            <person name="Douillard F.P."/>
            <person name="Paul Ross R."/>
            <person name="Yang R."/>
            <person name="Briner A.E."/>
            <person name="Felis G.E."/>
            <person name="de Vos W.M."/>
            <person name="Barrangou R."/>
            <person name="Klaenhammer T.R."/>
            <person name="Caufield P.W."/>
            <person name="Cui Y."/>
            <person name="Zhang H."/>
            <person name="O'Toole P.W."/>
        </authorList>
    </citation>
    <scope>NUCLEOTIDE SEQUENCE [LARGE SCALE GENOMIC DNA]</scope>
    <source>
        <strain evidence="2 3">DSM 15836</strain>
    </source>
</reference>
<accession>A0ABR5PIE6</accession>
<dbReference type="Pfam" id="PF13701">
    <property type="entry name" value="DDE_Tnp_1_4"/>
    <property type="match status" value="1"/>
</dbReference>
<sequence>MEVFSKKDVWRHHLTDYQPETGEHAYSAIVKSTRPVGELLFKHEFIAANLEMTFVSDIFELYHQRGAMENLIKVAKSGFDFDKTDCPSFTAN</sequence>
<dbReference type="Proteomes" id="UP000051217">
    <property type="component" value="Unassembled WGS sequence"/>
</dbReference>
<organism evidence="2 3">
    <name type="scientific">Ligilactobacillus acidipiscis DSM 15836</name>
    <dbReference type="NCBI Taxonomy" id="1423716"/>
    <lineage>
        <taxon>Bacteria</taxon>
        <taxon>Bacillati</taxon>
        <taxon>Bacillota</taxon>
        <taxon>Bacilli</taxon>
        <taxon>Lactobacillales</taxon>
        <taxon>Lactobacillaceae</taxon>
        <taxon>Ligilactobacillus</taxon>
    </lineage>
</organism>
<dbReference type="RefSeq" id="WP_056972482.1">
    <property type="nucleotide sequence ID" value="NZ_AZFI01000181.1"/>
</dbReference>
<evidence type="ECO:0000313" key="2">
    <source>
        <dbReference type="EMBL" id="KRM23427.1"/>
    </source>
</evidence>
<proteinExistence type="predicted"/>
<dbReference type="InterPro" id="IPR025668">
    <property type="entry name" value="Tnp_DDE_dom"/>
</dbReference>
<comment type="caution">
    <text evidence="2">The sequence shown here is derived from an EMBL/GenBank/DDBJ whole genome shotgun (WGS) entry which is preliminary data.</text>
</comment>
<protein>
    <recommendedName>
        <fullName evidence="1">Transposase DDE domain-containing protein</fullName>
    </recommendedName>
</protein>